<name>F8H0P7_STUS2</name>
<dbReference type="KEGG" id="psz:PSTAB_2256"/>
<sequence>MSCYLRPLCPRHCHDAPFSQQTFKPFRFILRQPLARVLLMHPIKSPKKLIEVALPLDDINGFSSSEKSIRLGHPSNLHLWWARRPFVTARAILFAQLVNDPGGERGWSKGKTKAQAESEREELFDILRELSDFNNSNKKSLFKRARTKILESWKESCALNPALNWNEALLPEFHDPFSGGGSIPLEAQRLGLAVHATDINPISVSINKGLTYYPALFSEVSPVGPIPKNEKQAVFDREYSGAHGLSEDVKRYAHVVYRRAKDKLQRYYPEIKLSESLGGSDHDGLPVVSYVWARTVRSPSPAFSNIHVPLMTNFFLCSKKGRQVWAEIEKNGSGYRFKVIHGVPSDPATLKKGTKQSRGANFECILSGAPITSNYVREQGLMGELGAKLIAIVALGRKGRVYIDPSEYDEEIARSAKPETPPDVELSKHSQYMGTISYGLTKHSDLYTKRQLLALETFCELIKEVRSEVEKDALHCSKFIASYGESFSSVYADAIVHYLAFSLGKLADINNSLAAWGHIQECPLHLFTRQAIPMAWDFAEANPIGTSSGSWLTVSKGVQRGIISIGQTATDGSPAHVRQMNAVENNVANAIISCDPPYYDNVPYSDLSDFFYIWERRILKEVDRDLFSTITTPKEQELVADFKRWGGKDQAQNFFTSGMLLAIQKLAENTHPAFPVTIYYAFKQSETKDDSTKSTGWETFLESVIQGGFKITGTWPLRTERAARMRGQGSNALASSIVLVCRTRKLDAESISRRDFQRQLREGMPEALEAMIGGETGQTPIAPVDLAQSAIGPGMAIYSKYAAVLNQDGSRMSVHDALIMINRAISDYLNPDSGSFDADTLFCDDWFAQYGWSAGAFGDANTLAQAKGTSVDGVHSAGVIESGSGKVRLLKWSEYPSDWDPRNDTRTPVWEACHQMIRALNQQGEAAAGALLARMPEQGEPIRQLAYHLYTLCERKKWAEEARAYNELIGSWHAIVAASHDTGHRDEQIGLEL</sequence>
<evidence type="ECO:0000259" key="1">
    <source>
        <dbReference type="Pfam" id="PF06634"/>
    </source>
</evidence>
<dbReference type="Proteomes" id="UP000008932">
    <property type="component" value="Chromosome"/>
</dbReference>
<accession>F8H0P7</accession>
<feature type="domain" description="DUF1156" evidence="1">
    <location>
        <begin position="53"/>
        <end position="126"/>
    </location>
</feature>
<dbReference type="Pfam" id="PF06634">
    <property type="entry name" value="DUF1156"/>
    <property type="match status" value="1"/>
</dbReference>
<gene>
    <name evidence="2" type="ordered locus">PSTAB_2256</name>
</gene>
<proteinExistence type="predicted"/>
<organism evidence="2 3">
    <name type="scientific">Stutzerimonas stutzeri (strain ATCC 17588 / DSM 5190 / CCUG 11256 / JCM 5965 / LMG 11199 / NBRC 14165 / NCIMB 11358 / Stanier 221)</name>
    <name type="common">Pseudomonas stutzeri</name>
    <dbReference type="NCBI Taxonomy" id="96563"/>
    <lineage>
        <taxon>Bacteria</taxon>
        <taxon>Pseudomonadati</taxon>
        <taxon>Pseudomonadota</taxon>
        <taxon>Gammaproteobacteria</taxon>
        <taxon>Pseudomonadales</taxon>
        <taxon>Pseudomonadaceae</taxon>
        <taxon>Stutzerimonas</taxon>
    </lineage>
</organism>
<evidence type="ECO:0000313" key="2">
    <source>
        <dbReference type="EMBL" id="AEJ05537.1"/>
    </source>
</evidence>
<reference key="2">
    <citation type="submission" date="2011-06" db="EMBL/GenBank/DDBJ databases">
        <title>Complete Genome Sequence of Pseudomonas stutzeri Strain CGMCC 1.1803.</title>
        <authorList>
            <person name="Yan Y."/>
            <person name="Chen M."/>
            <person name="Lu W."/>
            <person name="Zhang W."/>
            <person name="Ping S."/>
            <person name="Lin M."/>
        </authorList>
    </citation>
    <scope>NUCLEOTIDE SEQUENCE</scope>
    <source>
        <strain>ATCC 17588</strain>
    </source>
</reference>
<dbReference type="REBASE" id="37894">
    <property type="entry name" value="M.Pst17588ORF2256P"/>
</dbReference>
<protein>
    <recommendedName>
        <fullName evidence="1">DUF1156 domain-containing protein</fullName>
    </recommendedName>
</protein>
<reference evidence="3" key="3">
    <citation type="submission" date="2011-06" db="EMBL/GenBank/DDBJ databases">
        <title>Complete genome sequence of Pseudomonas stutzeri strain CGMCC 1.1803.</title>
        <authorList>
            <person name="Yan Y."/>
            <person name="Chen M."/>
            <person name="Lu W."/>
            <person name="Zhang W."/>
            <person name="Ping S."/>
            <person name="Lin M."/>
        </authorList>
    </citation>
    <scope>NUCLEOTIDE SEQUENCE [LARGE SCALE GENOMIC DNA]</scope>
    <source>
        <strain evidence="3">ATCC 17588 / DSM 5190 / CCUG 11256 / JCM 5965 / LMG 11199 / NCIMB 11358 / Stanier 221</strain>
    </source>
</reference>
<dbReference type="EMBL" id="CP002881">
    <property type="protein sequence ID" value="AEJ05537.1"/>
    <property type="molecule type" value="Genomic_DNA"/>
</dbReference>
<dbReference type="AlphaFoldDB" id="F8H0P7"/>
<evidence type="ECO:0000313" key="3">
    <source>
        <dbReference type="Proteomes" id="UP000008932"/>
    </source>
</evidence>
<dbReference type="InterPro" id="IPR009537">
    <property type="entry name" value="DUF1156"/>
</dbReference>
<dbReference type="HOGENOM" id="CLU_007795_2_0_6"/>
<reference evidence="2 3" key="1">
    <citation type="journal article" date="2011" name="J. Bacteriol.">
        <title>Complete Genome Sequence of the Type Strain Pseudomonas stutzeri CGMCC 1.1803.</title>
        <authorList>
            <person name="Chen M."/>
            <person name="Yan Y."/>
            <person name="Zhang W."/>
            <person name="Lu W."/>
            <person name="Wang J."/>
            <person name="Ping S."/>
            <person name="Lin M."/>
        </authorList>
    </citation>
    <scope>NUCLEOTIDE SEQUENCE [LARGE SCALE GENOMIC DNA]</scope>
    <source>
        <strain evidence="3">ATCC 17588 / DSM 5190 / CCUG 11256 / JCM 5965 / LMG 11199 / NCIMB 11358 / Stanier 221</strain>
    </source>
</reference>